<protein>
    <recommendedName>
        <fullName evidence="3 8">Mitochondrial inner membrane protease ATP23</fullName>
        <ecNumber evidence="8">3.4.24.-</ecNumber>
    </recommendedName>
</protein>
<evidence type="ECO:0000313" key="10">
    <source>
        <dbReference type="Proteomes" id="UP000095023"/>
    </source>
</evidence>
<dbReference type="GO" id="GO:0033615">
    <property type="term" value="P:mitochondrial proton-transporting ATP synthase complex assembly"/>
    <property type="evidence" value="ECO:0007669"/>
    <property type="project" value="TreeGrafter"/>
</dbReference>
<dbReference type="EC" id="3.4.24.-" evidence="8"/>
<evidence type="ECO:0000256" key="4">
    <source>
        <dbReference type="ARBA" id="ARBA00022670"/>
    </source>
</evidence>
<dbReference type="PANTHER" id="PTHR21711:SF0">
    <property type="entry name" value="MITOCHONDRIAL INNER MEMBRANE PROTEASE ATP23 HOMOLOG"/>
    <property type="match status" value="1"/>
</dbReference>
<evidence type="ECO:0000256" key="8">
    <source>
        <dbReference type="RuleBase" id="RU364057"/>
    </source>
</evidence>
<dbReference type="Pfam" id="PF09768">
    <property type="entry name" value="Peptidase_M76"/>
    <property type="match status" value="1"/>
</dbReference>
<keyword evidence="7 8" id="KW-0482">Metalloprotease</keyword>
<evidence type="ECO:0000256" key="6">
    <source>
        <dbReference type="ARBA" id="ARBA00022801"/>
    </source>
</evidence>
<keyword evidence="5 8" id="KW-0479">Metal-binding</keyword>
<evidence type="ECO:0000256" key="7">
    <source>
        <dbReference type="ARBA" id="ARBA00023049"/>
    </source>
</evidence>
<reference evidence="10" key="1">
    <citation type="submission" date="2016-02" db="EMBL/GenBank/DDBJ databases">
        <title>Comparative genomics of biotechnologically important yeasts.</title>
        <authorList>
            <consortium name="DOE Joint Genome Institute"/>
            <person name="Riley R."/>
            <person name="Haridas S."/>
            <person name="Wolfe K.H."/>
            <person name="Lopes M.R."/>
            <person name="Hittinger C.T."/>
            <person name="Goker M."/>
            <person name="Salamov A."/>
            <person name="Wisecaver J."/>
            <person name="Long T.M."/>
            <person name="Aerts A.L."/>
            <person name="Barry K."/>
            <person name="Choi C."/>
            <person name="Clum A."/>
            <person name="Coughlan A.Y."/>
            <person name="Deshpande S."/>
            <person name="Douglass A.P."/>
            <person name="Hanson S.J."/>
            <person name="Klenk H.-P."/>
            <person name="Labutti K."/>
            <person name="Lapidus A."/>
            <person name="Lindquist E."/>
            <person name="Lipzen A."/>
            <person name="Meier-Kolthoff J.P."/>
            <person name="Ohm R.A."/>
            <person name="Otillar R.P."/>
            <person name="Pangilinan J."/>
            <person name="Peng Y."/>
            <person name="Rokas A."/>
            <person name="Rosa C.A."/>
            <person name="Scheuner C."/>
            <person name="Sibirny A.A."/>
            <person name="Slot J.C."/>
            <person name="Stielow J.B."/>
            <person name="Sun H."/>
            <person name="Kurtzman C.P."/>
            <person name="Blackwell M."/>
            <person name="Jeffries T.W."/>
            <person name="Grigoriev I.V."/>
        </authorList>
    </citation>
    <scope>NUCLEOTIDE SEQUENCE [LARGE SCALE GENOMIC DNA]</scope>
    <source>
        <strain evidence="10">NRRL Y-17796</strain>
    </source>
</reference>
<dbReference type="GO" id="GO:0005743">
    <property type="term" value="C:mitochondrial inner membrane"/>
    <property type="evidence" value="ECO:0007669"/>
    <property type="project" value="UniProtKB-SubCell"/>
</dbReference>
<dbReference type="GO" id="GO:0004222">
    <property type="term" value="F:metalloendopeptidase activity"/>
    <property type="evidence" value="ECO:0007669"/>
    <property type="project" value="InterPro"/>
</dbReference>
<evidence type="ECO:0000313" key="9">
    <source>
        <dbReference type="EMBL" id="ODV92110.1"/>
    </source>
</evidence>
<evidence type="ECO:0000256" key="5">
    <source>
        <dbReference type="ARBA" id="ARBA00022723"/>
    </source>
</evidence>
<keyword evidence="10" id="KW-1185">Reference proteome</keyword>
<organism evidence="9 10">
    <name type="scientific">Tortispora caseinolytica NRRL Y-17796</name>
    <dbReference type="NCBI Taxonomy" id="767744"/>
    <lineage>
        <taxon>Eukaryota</taxon>
        <taxon>Fungi</taxon>
        <taxon>Dikarya</taxon>
        <taxon>Ascomycota</taxon>
        <taxon>Saccharomycotina</taxon>
        <taxon>Trigonopsidomycetes</taxon>
        <taxon>Trigonopsidales</taxon>
        <taxon>Trigonopsidaceae</taxon>
        <taxon>Tortispora</taxon>
    </lineage>
</organism>
<keyword evidence="6 8" id="KW-0378">Hydrolase</keyword>
<evidence type="ECO:0000256" key="2">
    <source>
        <dbReference type="ARBA" id="ARBA00009915"/>
    </source>
</evidence>
<name>A0A1E4TK25_9ASCO</name>
<dbReference type="OrthoDB" id="285308at2759"/>
<dbReference type="AlphaFoldDB" id="A0A1E4TK25"/>
<keyword evidence="8" id="KW-0496">Mitochondrion</keyword>
<sequence length="224" mass="26164">MSAKGSDEVNNIGQTKYLYRFFKVAFGGKLTPEEELEFQLKKSENECQRCEKYKKYMLSYSPTVRFMLDNIHKLGGNLHEDNILCAHCTERRGGGFSPELGIVLCENYIADKSHLEDVLSHELVHAYDFCKFNIDWMNLKHVACSEIRASNLSGECRMMNELIKNRLITQLKFVKQQQECVKRRALISIKSHPSCKSEEMAERVLDQVWNSCFRDTRPFDELYR</sequence>
<proteinExistence type="inferred from homology"/>
<dbReference type="GO" id="GO:0034982">
    <property type="term" value="P:mitochondrial protein processing"/>
    <property type="evidence" value="ECO:0007669"/>
    <property type="project" value="TreeGrafter"/>
</dbReference>
<dbReference type="InterPro" id="IPR019165">
    <property type="entry name" value="Peptidase_M76_ATP23"/>
</dbReference>
<comment type="function">
    <text evidence="8">Has a dual role in the assembly of mitochondrial ATPase.</text>
</comment>
<evidence type="ECO:0000256" key="3">
    <source>
        <dbReference type="ARBA" id="ARBA00014615"/>
    </source>
</evidence>
<evidence type="ECO:0000256" key="1">
    <source>
        <dbReference type="ARBA" id="ARBA00004137"/>
    </source>
</evidence>
<comment type="subcellular location">
    <subcellularLocation>
        <location evidence="1 8">Mitochondrion inner membrane</location>
        <topology evidence="1 8">Peripheral membrane protein</topology>
        <orientation evidence="1 8">Intermembrane side</orientation>
    </subcellularLocation>
</comment>
<gene>
    <name evidence="9" type="ORF">CANCADRAFT_147498</name>
</gene>
<keyword evidence="8" id="KW-0472">Membrane</keyword>
<dbReference type="PANTHER" id="PTHR21711">
    <property type="entry name" value="MITOCHONDRIAL INNER MEMBRANE PROTEASE"/>
    <property type="match status" value="1"/>
</dbReference>
<dbReference type="EMBL" id="KV453841">
    <property type="protein sequence ID" value="ODV92110.1"/>
    <property type="molecule type" value="Genomic_DNA"/>
</dbReference>
<accession>A0A1E4TK25</accession>
<dbReference type="GO" id="GO:0046872">
    <property type="term" value="F:metal ion binding"/>
    <property type="evidence" value="ECO:0007669"/>
    <property type="project" value="UniProtKB-KW"/>
</dbReference>
<keyword evidence="8" id="KW-0999">Mitochondrion inner membrane</keyword>
<keyword evidence="4 8" id="KW-0645">Protease</keyword>
<dbReference type="Proteomes" id="UP000095023">
    <property type="component" value="Unassembled WGS sequence"/>
</dbReference>
<comment type="similarity">
    <text evidence="2 8">Belongs to the peptidase M76 family.</text>
</comment>